<protein>
    <submittedName>
        <fullName evidence="2">Uncharacterized protein</fullName>
    </submittedName>
</protein>
<feature type="signal peptide" evidence="1">
    <location>
        <begin position="1"/>
        <end position="17"/>
    </location>
</feature>
<dbReference type="Proteomes" id="UP000319817">
    <property type="component" value="Chromosome"/>
</dbReference>
<reference evidence="2 3" key="1">
    <citation type="submission" date="2019-02" db="EMBL/GenBank/DDBJ databases">
        <title>Deep-cultivation of Planctomycetes and their phenomic and genomic characterization uncovers novel biology.</title>
        <authorList>
            <person name="Wiegand S."/>
            <person name="Jogler M."/>
            <person name="Boedeker C."/>
            <person name="Pinto D."/>
            <person name="Vollmers J."/>
            <person name="Rivas-Marin E."/>
            <person name="Kohn T."/>
            <person name="Peeters S.H."/>
            <person name="Heuer A."/>
            <person name="Rast P."/>
            <person name="Oberbeckmann S."/>
            <person name="Bunk B."/>
            <person name="Jeske O."/>
            <person name="Meyerdierks A."/>
            <person name="Storesund J.E."/>
            <person name="Kallscheuer N."/>
            <person name="Luecker S."/>
            <person name="Lage O.M."/>
            <person name="Pohl T."/>
            <person name="Merkel B.J."/>
            <person name="Hornburger P."/>
            <person name="Mueller R.-W."/>
            <person name="Bruemmer F."/>
            <person name="Labrenz M."/>
            <person name="Spormann A.M."/>
            <person name="Op den Camp H."/>
            <person name="Overmann J."/>
            <person name="Amann R."/>
            <person name="Jetten M.S.M."/>
            <person name="Mascher T."/>
            <person name="Medema M.H."/>
            <person name="Devos D.P."/>
            <person name="Kaster A.-K."/>
            <person name="Ovreas L."/>
            <person name="Rohde M."/>
            <person name="Galperin M.Y."/>
            <person name="Jogler C."/>
        </authorList>
    </citation>
    <scope>NUCLEOTIDE SEQUENCE [LARGE SCALE GENOMIC DNA]</scope>
    <source>
        <strain evidence="2 3">K23_9</strain>
    </source>
</reference>
<evidence type="ECO:0000313" key="2">
    <source>
        <dbReference type="EMBL" id="QDT09830.1"/>
    </source>
</evidence>
<dbReference type="RefSeq" id="WP_419189828.1">
    <property type="nucleotide sequence ID" value="NZ_CP036526.1"/>
</dbReference>
<evidence type="ECO:0000313" key="3">
    <source>
        <dbReference type="Proteomes" id="UP000319817"/>
    </source>
</evidence>
<keyword evidence="1" id="KW-0732">Signal</keyword>
<evidence type="ECO:0000256" key="1">
    <source>
        <dbReference type="SAM" id="SignalP"/>
    </source>
</evidence>
<dbReference type="EMBL" id="CP036526">
    <property type="protein sequence ID" value="QDT09830.1"/>
    <property type="molecule type" value="Genomic_DNA"/>
</dbReference>
<feature type="chain" id="PRO_5022104737" evidence="1">
    <location>
        <begin position="18"/>
        <end position="186"/>
    </location>
</feature>
<dbReference type="AlphaFoldDB" id="A0A517NRS3"/>
<proteinExistence type="predicted"/>
<dbReference type="PROSITE" id="PS51257">
    <property type="entry name" value="PROKAR_LIPOPROTEIN"/>
    <property type="match status" value="1"/>
</dbReference>
<name>A0A517NRS3_9BACT</name>
<accession>A0A517NRS3</accession>
<sequence length="186" mass="20531" precursor="true">MRLYPLTALLTCCLVFAGCAPEIEIANPDLPWRTESLAIGNASFEYPTGLIRYEKSKSPLAYQLLGENDRFGILVVAGDEQIGGGYASDMIDSCIDSQSRVGEMRPIQIGAYSGVQQDHRSRDNFGYRVGTVIVLESDSNRLVFDISYLELFEDQLRPVYERVVGSLSCDEQVEPIEALAANAARP</sequence>
<organism evidence="2 3">
    <name type="scientific">Stieleria marina</name>
    <dbReference type="NCBI Taxonomy" id="1930275"/>
    <lineage>
        <taxon>Bacteria</taxon>
        <taxon>Pseudomonadati</taxon>
        <taxon>Planctomycetota</taxon>
        <taxon>Planctomycetia</taxon>
        <taxon>Pirellulales</taxon>
        <taxon>Pirellulaceae</taxon>
        <taxon>Stieleria</taxon>
    </lineage>
</organism>
<keyword evidence="3" id="KW-1185">Reference proteome</keyword>
<gene>
    <name evidence="2" type="ORF">K239x_17810</name>
</gene>